<comment type="caution">
    <text evidence="1">The sequence shown here is derived from an EMBL/GenBank/DDBJ whole genome shotgun (WGS) entry which is preliminary data.</text>
</comment>
<dbReference type="Proteomes" id="UP001148629">
    <property type="component" value="Unassembled WGS sequence"/>
</dbReference>
<evidence type="ECO:0000313" key="2">
    <source>
        <dbReference type="Proteomes" id="UP001148629"/>
    </source>
</evidence>
<sequence>MSESRKSKSPLRALDPQPVRSPSPSDGRGRGPERTKSYPGPESQQYGPQPYNPQDYANQSYNPQSYGRQDYSQQNFGGQSSQQPPGAPGV</sequence>
<evidence type="ECO:0000313" key="1">
    <source>
        <dbReference type="EMBL" id="KAJ3520925.1"/>
    </source>
</evidence>
<accession>A0ACC1RLG8</accession>
<dbReference type="EMBL" id="JANRMS010002792">
    <property type="protein sequence ID" value="KAJ3520925.1"/>
    <property type="molecule type" value="Genomic_DNA"/>
</dbReference>
<organism evidence="1 2">
    <name type="scientific">Fusarium decemcellulare</name>
    <dbReference type="NCBI Taxonomy" id="57161"/>
    <lineage>
        <taxon>Eukaryota</taxon>
        <taxon>Fungi</taxon>
        <taxon>Dikarya</taxon>
        <taxon>Ascomycota</taxon>
        <taxon>Pezizomycotina</taxon>
        <taxon>Sordariomycetes</taxon>
        <taxon>Hypocreomycetidae</taxon>
        <taxon>Hypocreales</taxon>
        <taxon>Nectriaceae</taxon>
        <taxon>Fusarium</taxon>
        <taxon>Fusarium decemcellulare species complex</taxon>
    </lineage>
</organism>
<protein>
    <submittedName>
        <fullName evidence="1">Uncharacterized protein</fullName>
    </submittedName>
</protein>
<reference evidence="1" key="1">
    <citation type="submission" date="2022-08" db="EMBL/GenBank/DDBJ databases">
        <title>Genome Sequence of Fusarium decemcellulare.</title>
        <authorList>
            <person name="Buettner E."/>
        </authorList>
    </citation>
    <scope>NUCLEOTIDE SEQUENCE</scope>
    <source>
        <strain evidence="1">Babe19</strain>
    </source>
</reference>
<proteinExistence type="predicted"/>
<keyword evidence="2" id="KW-1185">Reference proteome</keyword>
<name>A0ACC1RLG8_9HYPO</name>
<gene>
    <name evidence="1" type="ORF">NM208_g13519</name>
</gene>